<feature type="domain" description="Outer membrane protein beta-barrel" evidence="7">
    <location>
        <begin position="11"/>
        <end position="178"/>
    </location>
</feature>
<comment type="subcellular location">
    <subcellularLocation>
        <location evidence="1">Cell outer membrane</location>
        <topology evidence="1">Multi-pass membrane protein</topology>
    </subcellularLocation>
</comment>
<dbReference type="InterPro" id="IPR000758">
    <property type="entry name" value="Enterovir_OMP"/>
</dbReference>
<evidence type="ECO:0000313" key="9">
    <source>
        <dbReference type="EMBL" id="VYT60014.1"/>
    </source>
</evidence>
<keyword evidence="3" id="KW-0812">Transmembrane</keyword>
<evidence type="ECO:0000256" key="2">
    <source>
        <dbReference type="ARBA" id="ARBA00022452"/>
    </source>
</evidence>
<feature type="signal peptide" evidence="6">
    <location>
        <begin position="1"/>
        <end position="22"/>
    </location>
</feature>
<gene>
    <name evidence="9" type="primary">ail</name>
    <name evidence="9" type="ORF">KOLFYP65_02541</name>
    <name evidence="8" type="ORF">RYF40_000358</name>
</gene>
<dbReference type="InterPro" id="IPR027385">
    <property type="entry name" value="Beta-barrel_OMP"/>
</dbReference>
<evidence type="ECO:0000256" key="6">
    <source>
        <dbReference type="SAM" id="SignalP"/>
    </source>
</evidence>
<dbReference type="InterPro" id="IPR051723">
    <property type="entry name" value="Bact_OM_Invasion-Related"/>
</dbReference>
<dbReference type="InterPro" id="IPR011250">
    <property type="entry name" value="OMP/PagP_B-barrel"/>
</dbReference>
<protein>
    <submittedName>
        <fullName evidence="8">Ail/Lom family outer membrane beta-barrel protein</fullName>
    </submittedName>
    <submittedName>
        <fullName evidence="9">Attachment invasion locus protein</fullName>
    </submittedName>
</protein>
<reference evidence="9" key="1">
    <citation type="submission" date="2019-11" db="EMBL/GenBank/DDBJ databases">
        <authorList>
            <person name="Feng L."/>
        </authorList>
    </citation>
    <scope>NUCLEOTIDE SEQUENCE</scope>
    <source>
        <strain evidence="9">KOxytocaLFYP65</strain>
    </source>
</reference>
<dbReference type="PANTHER" id="PTHR35892">
    <property type="entry name" value="OUTER MEMBRANE PROTEIN PAGN-RELATED"/>
    <property type="match status" value="1"/>
</dbReference>
<dbReference type="Gene3D" id="2.40.160.20">
    <property type="match status" value="1"/>
</dbReference>
<dbReference type="EMBL" id="ABNOCX020000001">
    <property type="protein sequence ID" value="EML7079961.1"/>
    <property type="molecule type" value="Genomic_DNA"/>
</dbReference>
<evidence type="ECO:0000259" key="7">
    <source>
        <dbReference type="Pfam" id="PF13505"/>
    </source>
</evidence>
<dbReference type="GO" id="GO:0009279">
    <property type="term" value="C:cell outer membrane"/>
    <property type="evidence" value="ECO:0007669"/>
    <property type="project" value="UniProtKB-SubCell"/>
</dbReference>
<dbReference type="GO" id="GO:0044384">
    <property type="term" value="C:host outer membrane"/>
    <property type="evidence" value="ECO:0007669"/>
    <property type="project" value="InterPro"/>
</dbReference>
<evidence type="ECO:0000256" key="3">
    <source>
        <dbReference type="ARBA" id="ARBA00022692"/>
    </source>
</evidence>
<keyword evidence="2" id="KW-1134">Transmembrane beta strand</keyword>
<accession>A0A6N2XZW8</accession>
<dbReference type="PRINTS" id="PR00316">
    <property type="entry name" value="ENTEROVIROMP"/>
</dbReference>
<dbReference type="RefSeq" id="WP_004105482.1">
    <property type="nucleotide sequence ID" value="NZ_CABGIA010000014.1"/>
</dbReference>
<organism evidence="9">
    <name type="scientific">Klebsiella oxytoca</name>
    <dbReference type="NCBI Taxonomy" id="571"/>
    <lineage>
        <taxon>Bacteria</taxon>
        <taxon>Pseudomonadati</taxon>
        <taxon>Pseudomonadota</taxon>
        <taxon>Gammaproteobacteria</taxon>
        <taxon>Enterobacterales</taxon>
        <taxon>Enterobacteriaceae</taxon>
        <taxon>Klebsiella/Raoultella group</taxon>
        <taxon>Klebsiella</taxon>
    </lineage>
</organism>
<evidence type="ECO:0000256" key="4">
    <source>
        <dbReference type="ARBA" id="ARBA00022729"/>
    </source>
</evidence>
<feature type="chain" id="PRO_5030159074" evidence="6">
    <location>
        <begin position="23"/>
        <end position="178"/>
    </location>
</feature>
<dbReference type="EMBL" id="CACRTM010000007">
    <property type="protein sequence ID" value="VYT60014.1"/>
    <property type="molecule type" value="Genomic_DNA"/>
</dbReference>
<dbReference type="Pfam" id="PF13505">
    <property type="entry name" value="OMP_b-brl"/>
    <property type="match status" value="1"/>
</dbReference>
<proteinExistence type="predicted"/>
<keyword evidence="5" id="KW-0472">Membrane</keyword>
<name>A0A6N2XZW8_KLEOX</name>
<dbReference type="PROSITE" id="PS00694">
    <property type="entry name" value="ENT_VIR_OMP_1"/>
    <property type="match status" value="1"/>
</dbReference>
<dbReference type="AlphaFoldDB" id="A0A6N2XZW8"/>
<reference evidence="8" key="2">
    <citation type="submission" date="2024-02" db="EMBL/GenBank/DDBJ databases">
        <authorList>
            <consortium name="Clinical and Environmental Microbiology Branch: Whole genome sequencing antimicrobial resistance pathogens in the healthcare setting"/>
        </authorList>
    </citation>
    <scope>NUCLEOTIDE SEQUENCE</scope>
    <source>
        <strain evidence="8">2023BB-00086</strain>
    </source>
</reference>
<evidence type="ECO:0000313" key="8">
    <source>
        <dbReference type="EMBL" id="EML7079961.1"/>
    </source>
</evidence>
<evidence type="ECO:0000256" key="1">
    <source>
        <dbReference type="ARBA" id="ARBA00004571"/>
    </source>
</evidence>
<dbReference type="SUPFAM" id="SSF56925">
    <property type="entry name" value="OMPA-like"/>
    <property type="match status" value="1"/>
</dbReference>
<evidence type="ECO:0000256" key="5">
    <source>
        <dbReference type="ARBA" id="ARBA00023136"/>
    </source>
</evidence>
<dbReference type="PANTHER" id="PTHR35892:SF2">
    <property type="entry name" value="OUTER MEMBRANE PROTEIN PAGN"/>
    <property type="match status" value="1"/>
</dbReference>
<sequence length="178" mass="19946">MQRAFSPWIMAALLFSPSLALAMENHTLSLGYAQTHLSALKKSASKDLRGLNLKYRYEFNSDWGVLTSLTATRHEVQHYRWDAGKLHKDGDNTTSYSSLMVGPTYRINDYVSLYGNVGMAGMKVKNRDNQSSSEDAFAYGAGLIFNPFTNLSLDVSWETAKLLYVDTNTFGVSVGYRF</sequence>
<keyword evidence="4 6" id="KW-0732">Signal</keyword>